<dbReference type="SUPFAM" id="SSF48452">
    <property type="entry name" value="TPR-like"/>
    <property type="match status" value="1"/>
</dbReference>
<evidence type="ECO:0000313" key="1">
    <source>
        <dbReference type="EMBL" id="KFE68029.1"/>
    </source>
</evidence>
<dbReference type="Proteomes" id="UP000028725">
    <property type="component" value="Unassembled WGS sequence"/>
</dbReference>
<comment type="caution">
    <text evidence="1">The sequence shown here is derived from an EMBL/GenBank/DDBJ whole genome shotgun (WGS) entry which is preliminary data.</text>
</comment>
<evidence type="ECO:0000313" key="2">
    <source>
        <dbReference type="Proteomes" id="UP000028725"/>
    </source>
</evidence>
<dbReference type="STRING" id="394096.DB31_7266"/>
<proteinExistence type="predicted"/>
<gene>
    <name evidence="1" type="ORF">DB31_7266</name>
</gene>
<dbReference type="OrthoDB" id="5524490at2"/>
<keyword evidence="2" id="KW-1185">Reference proteome</keyword>
<reference evidence="1 2" key="1">
    <citation type="submission" date="2014-04" db="EMBL/GenBank/DDBJ databases">
        <title>Genome assembly of Hyalangium minutum DSM 14724.</title>
        <authorList>
            <person name="Sharma G."/>
            <person name="Subramanian S."/>
        </authorList>
    </citation>
    <scope>NUCLEOTIDE SEQUENCE [LARGE SCALE GENOMIC DNA]</scope>
    <source>
        <strain evidence="1 2">DSM 14724</strain>
    </source>
</reference>
<dbReference type="Gene3D" id="1.25.40.10">
    <property type="entry name" value="Tetratricopeptide repeat domain"/>
    <property type="match status" value="1"/>
</dbReference>
<dbReference type="SUPFAM" id="SSF48371">
    <property type="entry name" value="ARM repeat"/>
    <property type="match status" value="1"/>
</dbReference>
<organism evidence="1 2">
    <name type="scientific">Hyalangium minutum</name>
    <dbReference type="NCBI Taxonomy" id="394096"/>
    <lineage>
        <taxon>Bacteria</taxon>
        <taxon>Pseudomonadati</taxon>
        <taxon>Myxococcota</taxon>
        <taxon>Myxococcia</taxon>
        <taxon>Myxococcales</taxon>
        <taxon>Cystobacterineae</taxon>
        <taxon>Archangiaceae</taxon>
        <taxon>Hyalangium</taxon>
    </lineage>
</organism>
<dbReference type="InterPro" id="IPR016024">
    <property type="entry name" value="ARM-type_fold"/>
</dbReference>
<accession>A0A085WK16</accession>
<dbReference type="AlphaFoldDB" id="A0A085WK16"/>
<dbReference type="RefSeq" id="WP_044188448.1">
    <property type="nucleotide sequence ID" value="NZ_JMCB01000006.1"/>
</dbReference>
<name>A0A085WK16_9BACT</name>
<dbReference type="InterPro" id="IPR011990">
    <property type="entry name" value="TPR-like_helical_dom_sf"/>
</dbReference>
<sequence length="462" mass="50038">MKLLQGIALVILGASCAHTPEKASPAESSPADRAQALSSQADKAYSAQDFSGCAELFRQAAEASTEDDPRATAFYSAAGCSALAGNPTQALELLRRSVQSGYFDPDTLQHDPELVSVHALPGWQEVVAGAQANLAKAPSPPLPVAKLAGIDVYGSRRASTEAVRQMLGFELGQLIVPSKALFKQKEEALQKQFNLAFAKIAFIYFFGGDDKGSAFITADLVDAEDAQRLRFLPEPTGHVPDPESLVAEWQAYDFQTERLMKTGQLDPEKGFTCRVAHCTFGFAHPTLERFEPLFLEKVPRHQDAITKVLREDADAAKREAAAYLLAYAASPEQTVARLVPSIRDPSGSVRNGVLRVLIATQEAADHPLVDAAVVADAASMPETTDRNKALFLLKMLLDDLKPDALKAQRGPLLKQLGPQLVTLAAMQQPINREPAIEVLQALSGESFETADQWKAWLARQPQ</sequence>
<protein>
    <submittedName>
        <fullName evidence="1">Uncharacterized protein</fullName>
    </submittedName>
</protein>
<dbReference type="PROSITE" id="PS51257">
    <property type="entry name" value="PROKAR_LIPOPROTEIN"/>
    <property type="match status" value="1"/>
</dbReference>
<dbReference type="EMBL" id="JMCB01000006">
    <property type="protein sequence ID" value="KFE68029.1"/>
    <property type="molecule type" value="Genomic_DNA"/>
</dbReference>